<evidence type="ECO:0000259" key="3">
    <source>
        <dbReference type="Pfam" id="PF13476"/>
    </source>
</evidence>
<dbReference type="Proteomes" id="UP000253790">
    <property type="component" value="Chromosome"/>
</dbReference>
<feature type="region of interest" description="Disordered" evidence="1">
    <location>
        <begin position="394"/>
        <end position="413"/>
    </location>
</feature>
<evidence type="ECO:0000256" key="1">
    <source>
        <dbReference type="SAM" id="MobiDB-lite"/>
    </source>
</evidence>
<name>A0A345NKE5_9MICO</name>
<dbReference type="PANTHER" id="PTHR41259">
    <property type="entry name" value="DOUBLE-STRAND BREAK REPAIR RAD50 ATPASE, PUTATIVE-RELATED"/>
    <property type="match status" value="1"/>
</dbReference>
<dbReference type="KEGG" id="orn:DV701_04585"/>
<dbReference type="GO" id="GO:0006302">
    <property type="term" value="P:double-strand break repair"/>
    <property type="evidence" value="ECO:0007669"/>
    <property type="project" value="InterPro"/>
</dbReference>
<keyword evidence="5" id="KW-1185">Reference proteome</keyword>
<reference evidence="4 5" key="1">
    <citation type="submission" date="2018-07" db="EMBL/GenBank/DDBJ databases">
        <title>Complete genome sequencing of Ornithinimicrobium sp. AMA3305.</title>
        <authorList>
            <person name="Bae J.-W."/>
        </authorList>
    </citation>
    <scope>NUCLEOTIDE SEQUENCE [LARGE SCALE GENOMIC DNA]</scope>
    <source>
        <strain evidence="4 5">AMA3305</strain>
    </source>
</reference>
<dbReference type="Gene3D" id="3.40.50.300">
    <property type="entry name" value="P-loop containing nucleotide triphosphate hydrolases"/>
    <property type="match status" value="2"/>
</dbReference>
<dbReference type="SUPFAM" id="SSF52540">
    <property type="entry name" value="P-loop containing nucleoside triphosphate hydrolases"/>
    <property type="match status" value="1"/>
</dbReference>
<dbReference type="InterPro" id="IPR038729">
    <property type="entry name" value="Rad50/SbcC_AAA"/>
</dbReference>
<dbReference type="GO" id="GO:0016887">
    <property type="term" value="F:ATP hydrolysis activity"/>
    <property type="evidence" value="ECO:0007669"/>
    <property type="project" value="InterPro"/>
</dbReference>
<evidence type="ECO:0000313" key="4">
    <source>
        <dbReference type="EMBL" id="AXH95503.1"/>
    </source>
</evidence>
<keyword evidence="2" id="KW-0812">Transmembrane</keyword>
<keyword evidence="2" id="KW-1133">Transmembrane helix</keyword>
<feature type="region of interest" description="Disordered" evidence="1">
    <location>
        <begin position="465"/>
        <end position="489"/>
    </location>
</feature>
<dbReference type="AlphaFoldDB" id="A0A345NKE5"/>
<accession>A0A345NKE5</accession>
<feature type="compositionally biased region" description="Basic and acidic residues" evidence="1">
    <location>
        <begin position="404"/>
        <end position="413"/>
    </location>
</feature>
<feature type="region of interest" description="Disordered" evidence="1">
    <location>
        <begin position="357"/>
        <end position="380"/>
    </location>
</feature>
<organism evidence="4 5">
    <name type="scientific">Ornithinimicrobium avium</name>
    <dbReference type="NCBI Taxonomy" id="2283195"/>
    <lineage>
        <taxon>Bacteria</taxon>
        <taxon>Bacillati</taxon>
        <taxon>Actinomycetota</taxon>
        <taxon>Actinomycetes</taxon>
        <taxon>Micrococcales</taxon>
        <taxon>Ornithinimicrobiaceae</taxon>
        <taxon>Ornithinimicrobium</taxon>
    </lineage>
</organism>
<dbReference type="RefSeq" id="WP_114927268.1">
    <property type="nucleotide sequence ID" value="NZ_CP031229.1"/>
</dbReference>
<feature type="compositionally biased region" description="Pro residues" evidence="1">
    <location>
        <begin position="550"/>
        <end position="572"/>
    </location>
</feature>
<dbReference type="OrthoDB" id="3177877at2"/>
<sequence>MKFDGITADAFGPFKGAEIELGPRLTVVHGLNESGKSSWAAALYASLAGRRRSRGRGTKEDAQFRARHKPWSGTRWQVTAKITTDDGAHLAVAQNLQQGSTRVIDLDTSRTLTPRELQDRFDIPPSTGEDIDVGQLFGLSRGTLRATTFVPQAEVLRVLDQADELQQFLQRAASSQTVDVTAHQVIERLRDELSTRVGSPSIGQRPLRAATSQLQVASEEAYRLRTARDELRQVAAELARQLEDEGRARAELTALETLEGWAELDALENRAARVGAFENELAEVGTVPDAAPPELRERVHAARTAYLTLGEVPPAPEGPGTAELEQQLAKLPQAPTGDTTPDPQVRQLWESLRQGVSALDSQTDAGTEGDEVELPDAGSDELRRYADRLRIPRPTWDPAEDEQEARLRDEHEEARSRYAVELGTWTETSEGYERAAAEYRQARAEYEEQLRDYQARLETHREEAAAWESAQRTRAERRAQERSTAGGGTWQLVGGALMALVGLVMLVVEPVPGVVLLVLGLALVGWGFAARAKGRRSPTSEQPEPETERPTPPSPPDPPNPPEMTHPGPRPGEPLLAPRVDDIVARRARWTEQVAAFDAAREELLGELRTRGLPVDPEKLQDLARAVDEREGARRAAEERRRSANALRQRVDQTAGRLLAALGERGEEVSRVAGPEAADHAYRRYEQECQERAALAREAGRRVDLESALASRRSEEAAHQAAVARRETTRSALLAVAAELGQDHGEDPDGAATQLGGWLERQQAADQGRARRDRLQSLRDQLLDGGSLDELTAGADELRTRLGRRPERPVPPDLEQALAEAGRRVEDAATRRATTEGRLRTLRSEEQDLASALDQEASRRRELASVEQLKATLELAVEHLDAAQGEAHRSLAPVLESAMRPRIPSVTGGRYRDARVDPEELTVELQERTGSWRNATYLSQGTTEQTYLLLRLALVEHLDTRETMPLVLDDVTVQCDRNRTVALLDLLADVARERQVILFSQESGVLEWAQERLDEGAGDRLVALNASAS</sequence>
<proteinExistence type="predicted"/>
<feature type="compositionally biased region" description="Basic and acidic residues" evidence="1">
    <location>
        <begin position="471"/>
        <end position="481"/>
    </location>
</feature>
<dbReference type="InterPro" id="IPR027417">
    <property type="entry name" value="P-loop_NTPase"/>
</dbReference>
<dbReference type="PANTHER" id="PTHR41259:SF1">
    <property type="entry name" value="DOUBLE-STRAND BREAK REPAIR RAD50 ATPASE, PUTATIVE-RELATED"/>
    <property type="match status" value="1"/>
</dbReference>
<dbReference type="EMBL" id="CP031229">
    <property type="protein sequence ID" value="AXH95503.1"/>
    <property type="molecule type" value="Genomic_DNA"/>
</dbReference>
<feature type="region of interest" description="Disordered" evidence="1">
    <location>
        <begin position="532"/>
        <end position="576"/>
    </location>
</feature>
<protein>
    <recommendedName>
        <fullName evidence="3">Rad50/SbcC-type AAA domain-containing protein</fullName>
    </recommendedName>
</protein>
<dbReference type="Pfam" id="PF13476">
    <property type="entry name" value="AAA_23"/>
    <property type="match status" value="1"/>
</dbReference>
<feature type="domain" description="Rad50/SbcC-type AAA" evidence="3">
    <location>
        <begin position="9"/>
        <end position="213"/>
    </location>
</feature>
<feature type="transmembrane region" description="Helical" evidence="2">
    <location>
        <begin position="514"/>
        <end position="532"/>
    </location>
</feature>
<keyword evidence="2" id="KW-0472">Membrane</keyword>
<gene>
    <name evidence="4" type="ORF">DV701_04585</name>
</gene>
<feature type="transmembrane region" description="Helical" evidence="2">
    <location>
        <begin position="487"/>
        <end position="508"/>
    </location>
</feature>
<evidence type="ECO:0000256" key="2">
    <source>
        <dbReference type="SAM" id="Phobius"/>
    </source>
</evidence>
<evidence type="ECO:0000313" key="5">
    <source>
        <dbReference type="Proteomes" id="UP000253790"/>
    </source>
</evidence>